<sequence length="120" mass="13694">MGMTQLREEIIHILPAQLKSLLNIFTAEYINHSALSHVKGDFFLSECNNSLALPLWQHGYMSYYSRGFLELFRDDIDGFLPPKQNLVISVVNLLPKGAVHLHTLNVRNMPDTMLVNKTVK</sequence>
<keyword evidence="2" id="KW-1185">Reference proteome</keyword>
<evidence type="ECO:0000313" key="2">
    <source>
        <dbReference type="Proteomes" id="UP001176941"/>
    </source>
</evidence>
<protein>
    <submittedName>
        <fullName evidence="1">Uncharacterized protein</fullName>
    </submittedName>
</protein>
<evidence type="ECO:0000313" key="1">
    <source>
        <dbReference type="EMBL" id="CAI9156402.1"/>
    </source>
</evidence>
<dbReference type="Proteomes" id="UP001176941">
    <property type="component" value="Chromosome 14"/>
</dbReference>
<organism evidence="1 2">
    <name type="scientific">Rangifer tarandus platyrhynchus</name>
    <name type="common">Svalbard reindeer</name>
    <dbReference type="NCBI Taxonomy" id="3082113"/>
    <lineage>
        <taxon>Eukaryota</taxon>
        <taxon>Metazoa</taxon>
        <taxon>Chordata</taxon>
        <taxon>Craniata</taxon>
        <taxon>Vertebrata</taxon>
        <taxon>Euteleostomi</taxon>
        <taxon>Mammalia</taxon>
        <taxon>Eutheria</taxon>
        <taxon>Laurasiatheria</taxon>
        <taxon>Artiodactyla</taxon>
        <taxon>Ruminantia</taxon>
        <taxon>Pecora</taxon>
        <taxon>Cervidae</taxon>
        <taxon>Odocoileinae</taxon>
        <taxon>Rangifer</taxon>
    </lineage>
</organism>
<dbReference type="EMBL" id="OX459950">
    <property type="protein sequence ID" value="CAI9156402.1"/>
    <property type="molecule type" value="Genomic_DNA"/>
</dbReference>
<gene>
    <name evidence="1" type="ORF">MRATA1EN1_LOCUS5364</name>
</gene>
<accession>A0ABN8Y762</accession>
<reference evidence="1" key="1">
    <citation type="submission" date="2023-04" db="EMBL/GenBank/DDBJ databases">
        <authorList>
            <consortium name="ELIXIR-Norway"/>
        </authorList>
    </citation>
    <scope>NUCLEOTIDE SEQUENCE [LARGE SCALE GENOMIC DNA]</scope>
</reference>
<name>A0ABN8Y762_RANTA</name>
<proteinExistence type="predicted"/>